<gene>
    <name evidence="7" type="ORF">FE263_19865</name>
</gene>
<organism evidence="7 8">
    <name type="scientific">Lichenicoccus roseus</name>
    <dbReference type="NCBI Taxonomy" id="2683649"/>
    <lineage>
        <taxon>Bacteria</taxon>
        <taxon>Pseudomonadati</taxon>
        <taxon>Pseudomonadota</taxon>
        <taxon>Alphaproteobacteria</taxon>
        <taxon>Acetobacterales</taxon>
        <taxon>Acetobacteraceae</taxon>
        <taxon>Lichenicoccus</taxon>
    </lineage>
</organism>
<keyword evidence="8" id="KW-1185">Reference proteome</keyword>
<dbReference type="GO" id="GO:0016746">
    <property type="term" value="F:acyltransferase activity"/>
    <property type="evidence" value="ECO:0007669"/>
    <property type="project" value="UniProtKB-KW"/>
</dbReference>
<keyword evidence="2" id="KW-1003">Cell membrane</keyword>
<dbReference type="PANTHER" id="PTHR30606:SF9">
    <property type="entry name" value="LIPID A BIOSYNTHESIS LAUROYLTRANSFERASE"/>
    <property type="match status" value="1"/>
</dbReference>
<comment type="subcellular location">
    <subcellularLocation>
        <location evidence="1">Cell inner membrane</location>
    </subcellularLocation>
</comment>
<evidence type="ECO:0000256" key="6">
    <source>
        <dbReference type="ARBA" id="ARBA00023315"/>
    </source>
</evidence>
<dbReference type="GO" id="GO:0009247">
    <property type="term" value="P:glycolipid biosynthetic process"/>
    <property type="evidence" value="ECO:0007669"/>
    <property type="project" value="UniProtKB-ARBA"/>
</dbReference>
<dbReference type="AlphaFoldDB" id="A0A5R9IZF2"/>
<dbReference type="GO" id="GO:0005886">
    <property type="term" value="C:plasma membrane"/>
    <property type="evidence" value="ECO:0007669"/>
    <property type="project" value="UniProtKB-SubCell"/>
</dbReference>
<dbReference type="Pfam" id="PF03279">
    <property type="entry name" value="Lip_A_acyltrans"/>
    <property type="match status" value="1"/>
</dbReference>
<dbReference type="InterPro" id="IPR004960">
    <property type="entry name" value="LipA_acyltrans"/>
</dbReference>
<evidence type="ECO:0000256" key="2">
    <source>
        <dbReference type="ARBA" id="ARBA00022475"/>
    </source>
</evidence>
<evidence type="ECO:0000313" key="7">
    <source>
        <dbReference type="EMBL" id="TLU70844.1"/>
    </source>
</evidence>
<dbReference type="EMBL" id="VCDI01000010">
    <property type="protein sequence ID" value="TLU70844.1"/>
    <property type="molecule type" value="Genomic_DNA"/>
</dbReference>
<dbReference type="OrthoDB" id="9801955at2"/>
<dbReference type="Proteomes" id="UP000305654">
    <property type="component" value="Unassembled WGS sequence"/>
</dbReference>
<keyword evidence="4 7" id="KW-0808">Transferase</keyword>
<keyword evidence="3" id="KW-0997">Cell inner membrane</keyword>
<evidence type="ECO:0000313" key="8">
    <source>
        <dbReference type="Proteomes" id="UP000305654"/>
    </source>
</evidence>
<evidence type="ECO:0000256" key="4">
    <source>
        <dbReference type="ARBA" id="ARBA00022679"/>
    </source>
</evidence>
<accession>A0A5R9IZF2</accession>
<evidence type="ECO:0000256" key="1">
    <source>
        <dbReference type="ARBA" id="ARBA00004533"/>
    </source>
</evidence>
<dbReference type="PANTHER" id="PTHR30606">
    <property type="entry name" value="LIPID A BIOSYNTHESIS LAUROYL ACYLTRANSFERASE"/>
    <property type="match status" value="1"/>
</dbReference>
<proteinExistence type="predicted"/>
<evidence type="ECO:0000256" key="5">
    <source>
        <dbReference type="ARBA" id="ARBA00023136"/>
    </source>
</evidence>
<sequence>MASTRSGAWKQAMSRSEAILLGSGIGMLQCLSPFQASNLGGWVGRTLGPHLRASRTADRNLRRALPALDAEARARIITAVWDNLGRNIAELPHLAVLGGATAAAGWDIEGEQHLAPCRGGKQALFFSGHFGNWELVLPIAASLGLPVSGFYRAAANPRIDRLIQSLRNGPGSVSMFPKGAAGARAAIAHLQHGGSLGMLVDQKMNDGIAVPFFGEPAMTAPALAQFALRYRVPLIPIRVARLGPARCRMIVEAPLEVAVTGRRHEDIYALSLAINQRLEQWIRQDPGSWLWLHRRWPAEARSG</sequence>
<keyword evidence="6 7" id="KW-0012">Acyltransferase</keyword>
<dbReference type="CDD" id="cd07984">
    <property type="entry name" value="LPLAT_LABLAT-like"/>
    <property type="match status" value="1"/>
</dbReference>
<keyword evidence="5" id="KW-0472">Membrane</keyword>
<reference evidence="7 8" key="1">
    <citation type="submission" date="2019-05" db="EMBL/GenBank/DDBJ databases">
        <authorList>
            <person name="Pankratov T."/>
            <person name="Grouzdev D."/>
        </authorList>
    </citation>
    <scope>NUCLEOTIDE SEQUENCE [LARGE SCALE GENOMIC DNA]</scope>
    <source>
        <strain evidence="7 8">KEBCLARHB70R</strain>
    </source>
</reference>
<name>A0A5R9IZF2_9PROT</name>
<evidence type="ECO:0000256" key="3">
    <source>
        <dbReference type="ARBA" id="ARBA00022519"/>
    </source>
</evidence>
<comment type="caution">
    <text evidence="7">The sequence shown here is derived from an EMBL/GenBank/DDBJ whole genome shotgun (WGS) entry which is preliminary data.</text>
</comment>
<protein>
    <submittedName>
        <fullName evidence="7">Lauroyl acyltransferase</fullName>
    </submittedName>
</protein>